<reference evidence="10" key="3">
    <citation type="submission" date="2018-08" db="UniProtKB">
        <authorList>
            <consortium name="EnsemblPlants"/>
        </authorList>
    </citation>
    <scope>IDENTIFICATION</scope>
    <source>
        <strain evidence="10">Yugu1</strain>
    </source>
</reference>
<feature type="active site" evidence="6">
    <location>
        <position position="99"/>
    </location>
</feature>
<keyword evidence="7" id="KW-0732">Signal</keyword>
<feature type="signal peptide" evidence="7">
    <location>
        <begin position="1"/>
        <end position="21"/>
    </location>
</feature>
<dbReference type="InterPro" id="IPR032799">
    <property type="entry name" value="TAXi_C"/>
</dbReference>
<dbReference type="RefSeq" id="XP_004980019.1">
    <property type="nucleotide sequence ID" value="XM_004979962.3"/>
</dbReference>
<dbReference type="Gramene" id="KQK95915">
    <property type="protein sequence ID" value="KQK95915"/>
    <property type="gene ID" value="SETIT_026381mg"/>
</dbReference>
<keyword evidence="5" id="KW-0325">Glycoprotein</keyword>
<evidence type="ECO:0000256" key="4">
    <source>
        <dbReference type="ARBA" id="ARBA00022801"/>
    </source>
</evidence>
<keyword evidence="3" id="KW-0064">Aspartyl protease</keyword>
<evidence type="ECO:0000256" key="5">
    <source>
        <dbReference type="ARBA" id="ARBA00023180"/>
    </source>
</evidence>
<dbReference type="InterPro" id="IPR033121">
    <property type="entry name" value="PEPTIDASE_A1"/>
</dbReference>
<dbReference type="Gene3D" id="2.40.70.10">
    <property type="entry name" value="Acid Proteases"/>
    <property type="match status" value="2"/>
</dbReference>
<name>K3ZIH9_SETIT</name>
<comment type="similarity">
    <text evidence="1">Belongs to the peptidase A1 family.</text>
</comment>
<accession>K3ZIH9</accession>
<dbReference type="GO" id="GO:0006508">
    <property type="term" value="P:proteolysis"/>
    <property type="evidence" value="ECO:0007669"/>
    <property type="project" value="UniProtKB-KW"/>
</dbReference>
<dbReference type="Pfam" id="PF14543">
    <property type="entry name" value="TAXi_N"/>
    <property type="match status" value="1"/>
</dbReference>
<protein>
    <recommendedName>
        <fullName evidence="8">Peptidase A1 domain-containing protein</fullName>
    </recommendedName>
</protein>
<evidence type="ECO:0000256" key="7">
    <source>
        <dbReference type="SAM" id="SignalP"/>
    </source>
</evidence>
<evidence type="ECO:0000256" key="3">
    <source>
        <dbReference type="ARBA" id="ARBA00022750"/>
    </source>
</evidence>
<dbReference type="InterPro" id="IPR032861">
    <property type="entry name" value="TAXi_N"/>
</dbReference>
<dbReference type="Pfam" id="PF14541">
    <property type="entry name" value="TAXi_C"/>
    <property type="match status" value="1"/>
</dbReference>
<dbReference type="FunFam" id="2.40.70.10:FF:000029">
    <property type="entry name" value="Aspartyl protease family protein"/>
    <property type="match status" value="1"/>
</dbReference>
<keyword evidence="2" id="KW-0645">Protease</keyword>
<evidence type="ECO:0000256" key="2">
    <source>
        <dbReference type="ARBA" id="ARBA00022670"/>
    </source>
</evidence>
<evidence type="ECO:0000313" key="11">
    <source>
        <dbReference type="Proteomes" id="UP000004995"/>
    </source>
</evidence>
<dbReference type="PROSITE" id="PS51767">
    <property type="entry name" value="PEPTIDASE_A1"/>
    <property type="match status" value="1"/>
</dbReference>
<dbReference type="InterPro" id="IPR001461">
    <property type="entry name" value="Aspartic_peptidase_A1"/>
</dbReference>
<evidence type="ECO:0000313" key="9">
    <source>
        <dbReference type="EMBL" id="RCV39668.1"/>
    </source>
</evidence>
<dbReference type="GO" id="GO:0004190">
    <property type="term" value="F:aspartic-type endopeptidase activity"/>
    <property type="evidence" value="ECO:0000318"/>
    <property type="project" value="GO_Central"/>
</dbReference>
<sequence length="439" mass="46733">MCKQLALVLTLLAISLGHAAAAASVRMKVMHVDAGRGLTNRELLQRLSSRSKARAARLLPKAASAPVTPGAIPGAVPDTEYLAHLAIGTPPQPVQLTLDTGSDLVWTQCRPCISCFRQALPYFDPSLSSTFAGVPCRSTACQSLRKPSCVRSPRGQQACAYSYSYADGSVTIGRIEADTVTFDGHTATAVTGVSFGCGHDNTGIFESNETGIVGFGRGFLSLPSQLKVGNFSHCFTTITGAAAPSAVLLGLPANLYNSARGVVQTTPLVRNPPRNPNFYYVSLRGITVGSTRLPVPESAFTLRDDGDGGTIIDSGTGMTSLPEDVYKLMREAFVAQVRLRVYNVRSLSQLCFAAPSSSTAKPDDVPKLLFHFEGATLDLPRENYMFDAVEEGRSITCLAINAGGGSMTIVGNYQQQNMHVLYDLANGKLSFVPAQCEKL</sequence>
<dbReference type="CDD" id="cd05476">
    <property type="entry name" value="pepsin_A_like_plant"/>
    <property type="match status" value="1"/>
</dbReference>
<dbReference type="InterPro" id="IPR034161">
    <property type="entry name" value="Pepsin-like_plant"/>
</dbReference>
<dbReference type="OMA" id="CRSTACQ"/>
<dbReference type="FunCoup" id="K3ZIH9">
    <property type="interactions" value="9"/>
</dbReference>
<reference evidence="9" key="2">
    <citation type="submission" date="2015-07" db="EMBL/GenBank/DDBJ databases">
        <authorList>
            <person name="Noorani M."/>
        </authorList>
    </citation>
    <scope>NUCLEOTIDE SEQUENCE</scope>
    <source>
        <strain evidence="9">Yugu1</strain>
    </source>
</reference>
<dbReference type="GeneID" id="101781702"/>
<evidence type="ECO:0000313" key="10">
    <source>
        <dbReference type="EnsemblPlants" id="KQK95915"/>
    </source>
</evidence>
<dbReference type="EMBL" id="AGNK02005248">
    <property type="status" value="NOT_ANNOTATED_CDS"/>
    <property type="molecule type" value="Genomic_DNA"/>
</dbReference>
<dbReference type="HOGENOM" id="CLU_005738_1_0_1"/>
<dbReference type="PRINTS" id="PR00792">
    <property type="entry name" value="PEPSIN"/>
</dbReference>
<evidence type="ECO:0000259" key="8">
    <source>
        <dbReference type="PROSITE" id="PS51767"/>
    </source>
</evidence>
<dbReference type="InterPro" id="IPR051708">
    <property type="entry name" value="Plant_Aspart_Prot_A1"/>
</dbReference>
<feature type="active site" evidence="6">
    <location>
        <position position="313"/>
    </location>
</feature>
<proteinExistence type="inferred from homology"/>
<keyword evidence="11" id="KW-1185">Reference proteome</keyword>
<reference evidence="9 11" key="1">
    <citation type="journal article" date="2012" name="Nat. Biotechnol.">
        <title>Reference genome sequence of the model plant Setaria.</title>
        <authorList>
            <person name="Bennetzen J.L."/>
            <person name="Schmutz J."/>
            <person name="Wang H."/>
            <person name="Percifield R."/>
            <person name="Hawkins J."/>
            <person name="Pontaroli A.C."/>
            <person name="Estep M."/>
            <person name="Feng L."/>
            <person name="Vaughn J.N."/>
            <person name="Grimwood J."/>
            <person name="Jenkins J."/>
            <person name="Barry K."/>
            <person name="Lindquist E."/>
            <person name="Hellsten U."/>
            <person name="Deshpande S."/>
            <person name="Wang X."/>
            <person name="Wu X."/>
            <person name="Mitros T."/>
            <person name="Triplett J."/>
            <person name="Yang X."/>
            <person name="Ye C.Y."/>
            <person name="Mauro-Herrera M."/>
            <person name="Wang L."/>
            <person name="Li P."/>
            <person name="Sharma M."/>
            <person name="Sharma R."/>
            <person name="Ronald P.C."/>
            <person name="Panaud O."/>
            <person name="Kellogg E.A."/>
            <person name="Brutnell T.P."/>
            <person name="Doust A.N."/>
            <person name="Tuskan G.A."/>
            <person name="Rokhsar D."/>
            <person name="Devos K.M."/>
        </authorList>
    </citation>
    <scope>NUCLEOTIDE SEQUENCE [LARGE SCALE GENOMIC DNA]</scope>
    <source>
        <strain evidence="11">cv. Yugu1</strain>
        <strain evidence="9">Yugu1</strain>
    </source>
</reference>
<feature type="chain" id="PRO_5010127845" description="Peptidase A1 domain-containing protein" evidence="7">
    <location>
        <begin position="22"/>
        <end position="439"/>
    </location>
</feature>
<gene>
    <name evidence="10" type="primary">LOC101781702</name>
    <name evidence="9" type="ORF">SETIT_8G242200v2</name>
</gene>
<dbReference type="InterPro" id="IPR021109">
    <property type="entry name" value="Peptidase_aspartic_dom_sf"/>
</dbReference>
<dbReference type="AlphaFoldDB" id="K3ZIH9"/>
<dbReference type="PANTHER" id="PTHR47967:SF31">
    <property type="entry name" value="ASPARTYL PROTEASE FAMILY PROTEIN"/>
    <property type="match status" value="1"/>
</dbReference>
<dbReference type="eggNOG" id="KOG1339">
    <property type="taxonomic scope" value="Eukaryota"/>
</dbReference>
<dbReference type="SUPFAM" id="SSF50630">
    <property type="entry name" value="Acid proteases"/>
    <property type="match status" value="1"/>
</dbReference>
<dbReference type="GO" id="GO:0005576">
    <property type="term" value="C:extracellular region"/>
    <property type="evidence" value="ECO:0000318"/>
    <property type="project" value="GO_Central"/>
</dbReference>
<organism evidence="10 11">
    <name type="scientific">Setaria italica</name>
    <name type="common">Foxtail millet</name>
    <name type="synonym">Panicum italicum</name>
    <dbReference type="NCBI Taxonomy" id="4555"/>
    <lineage>
        <taxon>Eukaryota</taxon>
        <taxon>Viridiplantae</taxon>
        <taxon>Streptophyta</taxon>
        <taxon>Embryophyta</taxon>
        <taxon>Tracheophyta</taxon>
        <taxon>Spermatophyta</taxon>
        <taxon>Magnoliopsida</taxon>
        <taxon>Liliopsida</taxon>
        <taxon>Poales</taxon>
        <taxon>Poaceae</taxon>
        <taxon>PACMAD clade</taxon>
        <taxon>Panicoideae</taxon>
        <taxon>Panicodae</taxon>
        <taxon>Paniceae</taxon>
        <taxon>Cenchrinae</taxon>
        <taxon>Setaria</taxon>
    </lineage>
</organism>
<evidence type="ECO:0000256" key="6">
    <source>
        <dbReference type="PIRSR" id="PIRSR601461-1"/>
    </source>
</evidence>
<keyword evidence="4" id="KW-0378">Hydrolase</keyword>
<dbReference type="Proteomes" id="UP000004995">
    <property type="component" value="Unassembled WGS sequence"/>
</dbReference>
<dbReference type="EnsemblPlants" id="KQK95915">
    <property type="protein sequence ID" value="KQK95915"/>
    <property type="gene ID" value="SETIT_026381mg"/>
</dbReference>
<dbReference type="EMBL" id="CM003535">
    <property type="protein sequence ID" value="RCV39668.1"/>
    <property type="molecule type" value="Genomic_DNA"/>
</dbReference>
<feature type="domain" description="Peptidase A1" evidence="8">
    <location>
        <begin position="81"/>
        <end position="432"/>
    </location>
</feature>
<dbReference type="KEGG" id="sita:101781702"/>
<evidence type="ECO:0000256" key="1">
    <source>
        <dbReference type="ARBA" id="ARBA00007447"/>
    </source>
</evidence>
<dbReference type="OrthoDB" id="665129at2759"/>
<dbReference type="PANTHER" id="PTHR47967">
    <property type="entry name" value="OS07G0603500 PROTEIN-RELATED"/>
    <property type="match status" value="1"/>
</dbReference>